<dbReference type="AlphaFoldDB" id="A0AAJ0CDW4"/>
<dbReference type="Gene3D" id="1.20.5.340">
    <property type="match status" value="1"/>
</dbReference>
<protein>
    <submittedName>
        <fullName evidence="1">Uncharacterized protein</fullName>
    </submittedName>
</protein>
<keyword evidence="2" id="KW-1185">Reference proteome</keyword>
<gene>
    <name evidence="1" type="ORF">QQS21_011008</name>
</gene>
<organism evidence="1 2">
    <name type="scientific">Conoideocrella luteorostrata</name>
    <dbReference type="NCBI Taxonomy" id="1105319"/>
    <lineage>
        <taxon>Eukaryota</taxon>
        <taxon>Fungi</taxon>
        <taxon>Dikarya</taxon>
        <taxon>Ascomycota</taxon>
        <taxon>Pezizomycotina</taxon>
        <taxon>Sordariomycetes</taxon>
        <taxon>Hypocreomycetidae</taxon>
        <taxon>Hypocreales</taxon>
        <taxon>Clavicipitaceae</taxon>
        <taxon>Conoideocrella</taxon>
    </lineage>
</organism>
<evidence type="ECO:0000313" key="2">
    <source>
        <dbReference type="Proteomes" id="UP001251528"/>
    </source>
</evidence>
<dbReference type="InterPro" id="IPR055530">
    <property type="entry name" value="DUF7104"/>
</dbReference>
<dbReference type="Proteomes" id="UP001251528">
    <property type="component" value="Unassembled WGS sequence"/>
</dbReference>
<dbReference type="Pfam" id="PF23397">
    <property type="entry name" value="DUF7104"/>
    <property type="match status" value="3"/>
</dbReference>
<reference evidence="1" key="1">
    <citation type="submission" date="2023-06" db="EMBL/GenBank/DDBJ databases">
        <title>Conoideocrella luteorostrata (Hypocreales: Clavicipitaceae), a potential biocontrol fungus for elongate hemlock scale in United States Christmas tree production areas.</title>
        <authorList>
            <person name="Barrett H."/>
            <person name="Lovett B."/>
            <person name="Macias A.M."/>
            <person name="Stajich J.E."/>
            <person name="Kasson M.T."/>
        </authorList>
    </citation>
    <scope>NUCLEOTIDE SEQUENCE</scope>
    <source>
        <strain evidence="1">ARSEF 14590</strain>
    </source>
</reference>
<sequence length="99" mass="11008">MDAIVKGSRERTPGCSQAAHRYWAREITITEMVVKAAAENRRNGKEVIALLLDRRGDEIIILEEVVKATAENVHDGKEVMALLLDQRGDEITIPEGLLV</sequence>
<comment type="caution">
    <text evidence="1">The sequence shown here is derived from an EMBL/GenBank/DDBJ whole genome shotgun (WGS) entry which is preliminary data.</text>
</comment>
<name>A0AAJ0CDW4_9HYPO</name>
<proteinExistence type="predicted"/>
<evidence type="ECO:0000313" key="1">
    <source>
        <dbReference type="EMBL" id="KAK2591290.1"/>
    </source>
</evidence>
<accession>A0AAJ0CDW4</accession>
<dbReference type="EMBL" id="JASWJB010000347">
    <property type="protein sequence ID" value="KAK2591290.1"/>
    <property type="molecule type" value="Genomic_DNA"/>
</dbReference>